<evidence type="ECO:0000256" key="2">
    <source>
        <dbReference type="ARBA" id="ARBA00022559"/>
    </source>
</evidence>
<feature type="domain" description="Thioredoxin" evidence="7">
    <location>
        <begin position="74"/>
        <end position="237"/>
    </location>
</feature>
<evidence type="ECO:0000256" key="5">
    <source>
        <dbReference type="ARBA" id="ARBA00049091"/>
    </source>
</evidence>
<dbReference type="PROSITE" id="PS51355">
    <property type="entry name" value="GLUTATHIONE_PEROXID_3"/>
    <property type="match status" value="1"/>
</dbReference>
<dbReference type="PANTHER" id="PTHR11592:SF78">
    <property type="entry name" value="GLUTATHIONE PEROXIDASE"/>
    <property type="match status" value="1"/>
</dbReference>
<evidence type="ECO:0000313" key="8">
    <source>
        <dbReference type="EMBL" id="TBU33288.1"/>
    </source>
</evidence>
<dbReference type="InterPro" id="IPR000889">
    <property type="entry name" value="Glutathione_peroxidase"/>
</dbReference>
<dbReference type="AlphaFoldDB" id="A0A4Q9N0H3"/>
<dbReference type="GO" id="GO:0140824">
    <property type="term" value="F:thioredoxin-dependent peroxiredoxin activity"/>
    <property type="evidence" value="ECO:0007669"/>
    <property type="project" value="UniProtKB-EC"/>
</dbReference>
<accession>A0A4Q9N0H3</accession>
<name>A0A4Q9N0H3_9APHY</name>
<dbReference type="PROSITE" id="PS00763">
    <property type="entry name" value="GLUTATHIONE_PEROXID_2"/>
    <property type="match status" value="1"/>
</dbReference>
<dbReference type="CDD" id="cd00340">
    <property type="entry name" value="GSH_Peroxidase"/>
    <property type="match status" value="1"/>
</dbReference>
<comment type="similarity">
    <text evidence="1 6">Belongs to the glutathione peroxidase family.</text>
</comment>
<gene>
    <name evidence="8" type="ORF">BD311DRAFT_748290</name>
</gene>
<dbReference type="InterPro" id="IPR013766">
    <property type="entry name" value="Thioredoxin_domain"/>
</dbReference>
<dbReference type="GO" id="GO:0034599">
    <property type="term" value="P:cellular response to oxidative stress"/>
    <property type="evidence" value="ECO:0007669"/>
    <property type="project" value="TreeGrafter"/>
</dbReference>
<evidence type="ECO:0000256" key="3">
    <source>
        <dbReference type="ARBA" id="ARBA00022862"/>
    </source>
</evidence>
<dbReference type="OrthoDB" id="446890at2759"/>
<dbReference type="Gene3D" id="3.40.30.10">
    <property type="entry name" value="Glutaredoxin"/>
    <property type="match status" value="1"/>
</dbReference>
<keyword evidence="3" id="KW-0049">Antioxidant</keyword>
<dbReference type="PANTHER" id="PTHR11592">
    <property type="entry name" value="GLUTATHIONE PEROXIDASE"/>
    <property type="match status" value="1"/>
</dbReference>
<sequence length="237" mass="26487">MRMPPVTTAWSTVSASSVFSWARPISHKSSLVRVQTPLPRSQRSRLLSKLLYQVSGPVPSRPTASSYRTLFTTPPAMSDTGFYSLKATAPGNKTYDFEQLRGKVVLIVNVASKCGFTPQYKGLEALYKKYKDQGFIILGFPCNQFGGQEPENDEKIAEFCELNHGVTFPLMAKSDVNGDNTNEVYKWLKSQKAGLLGLTRIKWNFEKFLIDREGKVVHRWASTTSPEAIDAEVAKLL</sequence>
<dbReference type="Pfam" id="PF00255">
    <property type="entry name" value="GSHPx"/>
    <property type="match status" value="1"/>
</dbReference>
<dbReference type="InterPro" id="IPR036249">
    <property type="entry name" value="Thioredoxin-like_sf"/>
</dbReference>
<evidence type="ECO:0000256" key="4">
    <source>
        <dbReference type="ARBA" id="ARBA00023002"/>
    </source>
</evidence>
<dbReference type="InterPro" id="IPR029760">
    <property type="entry name" value="GPX_CS"/>
</dbReference>
<protein>
    <recommendedName>
        <fullName evidence="6">Glutathione peroxidase</fullName>
    </recommendedName>
</protein>
<dbReference type="Proteomes" id="UP000292957">
    <property type="component" value="Unassembled WGS sequence"/>
</dbReference>
<keyword evidence="2 6" id="KW-0575">Peroxidase</keyword>
<comment type="catalytic activity">
    <reaction evidence="5">
        <text>a hydroperoxide + [thioredoxin]-dithiol = an alcohol + [thioredoxin]-disulfide + H2O</text>
        <dbReference type="Rhea" id="RHEA:62620"/>
        <dbReference type="Rhea" id="RHEA-COMP:10698"/>
        <dbReference type="Rhea" id="RHEA-COMP:10700"/>
        <dbReference type="ChEBI" id="CHEBI:15377"/>
        <dbReference type="ChEBI" id="CHEBI:29950"/>
        <dbReference type="ChEBI" id="CHEBI:30879"/>
        <dbReference type="ChEBI" id="CHEBI:35924"/>
        <dbReference type="ChEBI" id="CHEBI:50058"/>
        <dbReference type="EC" id="1.11.1.24"/>
    </reaction>
</comment>
<keyword evidence="4 6" id="KW-0560">Oxidoreductase</keyword>
<dbReference type="SUPFAM" id="SSF52833">
    <property type="entry name" value="Thioredoxin-like"/>
    <property type="match status" value="1"/>
</dbReference>
<dbReference type="EMBL" id="ML143391">
    <property type="protein sequence ID" value="TBU33288.1"/>
    <property type="molecule type" value="Genomic_DNA"/>
</dbReference>
<dbReference type="FunFam" id="3.40.30.10:FF:000010">
    <property type="entry name" value="Glutathione peroxidase"/>
    <property type="match status" value="1"/>
</dbReference>
<dbReference type="InterPro" id="IPR029759">
    <property type="entry name" value="GPX_AS"/>
</dbReference>
<reference evidence="8" key="1">
    <citation type="submission" date="2019-01" db="EMBL/GenBank/DDBJ databases">
        <title>Draft genome sequences of three monokaryotic isolates of the white-rot basidiomycete fungus Dichomitus squalens.</title>
        <authorList>
            <consortium name="DOE Joint Genome Institute"/>
            <person name="Lopez S.C."/>
            <person name="Andreopoulos B."/>
            <person name="Pangilinan J."/>
            <person name="Lipzen A."/>
            <person name="Riley R."/>
            <person name="Ahrendt S."/>
            <person name="Ng V."/>
            <person name="Barry K."/>
            <person name="Daum C."/>
            <person name="Grigoriev I.V."/>
            <person name="Hilden K.S."/>
            <person name="Makela M.R."/>
            <person name="de Vries R.P."/>
        </authorList>
    </citation>
    <scope>NUCLEOTIDE SEQUENCE [LARGE SCALE GENOMIC DNA]</scope>
    <source>
        <strain evidence="8">OM18370.1</strain>
    </source>
</reference>
<evidence type="ECO:0000259" key="7">
    <source>
        <dbReference type="PROSITE" id="PS51352"/>
    </source>
</evidence>
<proteinExistence type="inferred from homology"/>
<evidence type="ECO:0000256" key="6">
    <source>
        <dbReference type="RuleBase" id="RU000499"/>
    </source>
</evidence>
<dbReference type="PRINTS" id="PR01011">
    <property type="entry name" value="GLUTPROXDASE"/>
</dbReference>
<dbReference type="PROSITE" id="PS00460">
    <property type="entry name" value="GLUTATHIONE_PEROXID_1"/>
    <property type="match status" value="1"/>
</dbReference>
<evidence type="ECO:0000256" key="1">
    <source>
        <dbReference type="ARBA" id="ARBA00006926"/>
    </source>
</evidence>
<organism evidence="8">
    <name type="scientific">Dichomitus squalens</name>
    <dbReference type="NCBI Taxonomy" id="114155"/>
    <lineage>
        <taxon>Eukaryota</taxon>
        <taxon>Fungi</taxon>
        <taxon>Dikarya</taxon>
        <taxon>Basidiomycota</taxon>
        <taxon>Agaricomycotina</taxon>
        <taxon>Agaricomycetes</taxon>
        <taxon>Polyporales</taxon>
        <taxon>Polyporaceae</taxon>
        <taxon>Dichomitus</taxon>
    </lineage>
</organism>
<dbReference type="PROSITE" id="PS51352">
    <property type="entry name" value="THIOREDOXIN_2"/>
    <property type="match status" value="1"/>
</dbReference>